<feature type="region of interest" description="Disordered" evidence="4">
    <location>
        <begin position="299"/>
        <end position="329"/>
    </location>
</feature>
<gene>
    <name evidence="6" type="ORF">SAMN02745157_2725</name>
</gene>
<evidence type="ECO:0000256" key="3">
    <source>
        <dbReference type="ARBA" id="ARBA00023163"/>
    </source>
</evidence>
<keyword evidence="7" id="KW-1185">Reference proteome</keyword>
<dbReference type="Pfam" id="PF12833">
    <property type="entry name" value="HTH_18"/>
    <property type="match status" value="1"/>
</dbReference>
<dbReference type="SUPFAM" id="SSF46689">
    <property type="entry name" value="Homeodomain-like"/>
    <property type="match status" value="2"/>
</dbReference>
<dbReference type="GO" id="GO:0003700">
    <property type="term" value="F:DNA-binding transcription factor activity"/>
    <property type="evidence" value="ECO:0007669"/>
    <property type="project" value="InterPro"/>
</dbReference>
<dbReference type="PANTHER" id="PTHR46796:SF7">
    <property type="entry name" value="ARAC FAMILY TRANSCRIPTIONAL REGULATOR"/>
    <property type="match status" value="1"/>
</dbReference>
<evidence type="ECO:0000256" key="1">
    <source>
        <dbReference type="ARBA" id="ARBA00023015"/>
    </source>
</evidence>
<feature type="domain" description="HTH araC/xylS-type" evidence="5">
    <location>
        <begin position="210"/>
        <end position="308"/>
    </location>
</feature>
<dbReference type="InterPro" id="IPR050204">
    <property type="entry name" value="AraC_XylS_family_regulators"/>
</dbReference>
<reference evidence="6 7" key="1">
    <citation type="submission" date="2016-11" db="EMBL/GenBank/DDBJ databases">
        <authorList>
            <person name="Jaros S."/>
            <person name="Januszkiewicz K."/>
            <person name="Wedrychowicz H."/>
        </authorList>
    </citation>
    <scope>NUCLEOTIDE SEQUENCE [LARGE SCALE GENOMIC DNA]</scope>
    <source>
        <strain evidence="6 7">DSM 19436</strain>
    </source>
</reference>
<dbReference type="Pfam" id="PF12852">
    <property type="entry name" value="Cupin_6"/>
    <property type="match status" value="1"/>
</dbReference>
<dbReference type="InterPro" id="IPR009057">
    <property type="entry name" value="Homeodomain-like_sf"/>
</dbReference>
<evidence type="ECO:0000313" key="7">
    <source>
        <dbReference type="Proteomes" id="UP000184485"/>
    </source>
</evidence>
<keyword evidence="2 6" id="KW-0238">DNA-binding</keyword>
<dbReference type="AlphaFoldDB" id="A0A1M5DLM5"/>
<dbReference type="STRING" id="1122133.SAMN02745157_2725"/>
<dbReference type="RefSeq" id="WP_342168999.1">
    <property type="nucleotide sequence ID" value="NZ_FQUP01000002.1"/>
</dbReference>
<protein>
    <submittedName>
        <fullName evidence="6">AraC-type DNA-binding protein</fullName>
    </submittedName>
</protein>
<dbReference type="Proteomes" id="UP000184485">
    <property type="component" value="Unassembled WGS sequence"/>
</dbReference>
<evidence type="ECO:0000313" key="6">
    <source>
        <dbReference type="EMBL" id="SHF67805.1"/>
    </source>
</evidence>
<organism evidence="6 7">
    <name type="scientific">Kaistia soli DSM 19436</name>
    <dbReference type="NCBI Taxonomy" id="1122133"/>
    <lineage>
        <taxon>Bacteria</taxon>
        <taxon>Pseudomonadati</taxon>
        <taxon>Pseudomonadota</taxon>
        <taxon>Alphaproteobacteria</taxon>
        <taxon>Hyphomicrobiales</taxon>
        <taxon>Kaistiaceae</taxon>
        <taxon>Kaistia</taxon>
    </lineage>
</organism>
<dbReference type="GO" id="GO:0043565">
    <property type="term" value="F:sequence-specific DNA binding"/>
    <property type="evidence" value="ECO:0007669"/>
    <property type="project" value="InterPro"/>
</dbReference>
<dbReference type="Gene3D" id="1.10.10.60">
    <property type="entry name" value="Homeodomain-like"/>
    <property type="match status" value="2"/>
</dbReference>
<keyword evidence="3" id="KW-0804">Transcription</keyword>
<dbReference type="InterPro" id="IPR018060">
    <property type="entry name" value="HTH_AraC"/>
</dbReference>
<keyword evidence="1" id="KW-0805">Transcription regulation</keyword>
<dbReference type="InterPro" id="IPR032783">
    <property type="entry name" value="AraC_lig"/>
</dbReference>
<dbReference type="PROSITE" id="PS01124">
    <property type="entry name" value="HTH_ARAC_FAMILY_2"/>
    <property type="match status" value="1"/>
</dbReference>
<evidence type="ECO:0000256" key="4">
    <source>
        <dbReference type="SAM" id="MobiDB-lite"/>
    </source>
</evidence>
<dbReference type="SMART" id="SM00342">
    <property type="entry name" value="HTH_ARAC"/>
    <property type="match status" value="1"/>
</dbReference>
<proteinExistence type="predicted"/>
<evidence type="ECO:0000259" key="5">
    <source>
        <dbReference type="PROSITE" id="PS01124"/>
    </source>
</evidence>
<accession>A0A1M5DLM5</accession>
<dbReference type="PROSITE" id="PS00041">
    <property type="entry name" value="HTH_ARAC_FAMILY_1"/>
    <property type="match status" value="1"/>
</dbReference>
<dbReference type="PANTHER" id="PTHR46796">
    <property type="entry name" value="HTH-TYPE TRANSCRIPTIONAL ACTIVATOR RHAS-RELATED"/>
    <property type="match status" value="1"/>
</dbReference>
<name>A0A1M5DLM5_9HYPH</name>
<sequence length="329" mass="35325">MRESTEMEIDPLSDVLRLVKAEPTVTGGFTAGGPWAIRFPARDKVKFFGVVRGECWARFDDGGEAVKFETGDVGLLSEQRPFVLSSAPSVTPVDAVTLFSGAGRTTAVIGDGSAFEHFGGHVLFDPAQASVVRSVLPAWIHIRAASPEAVAFRALFSQLVIERADARPGGQLASTQLTQLLFIHILRAHLKSGSPMAAGWLRALADARIAPALRLMHGSPDRSLGLEELARACGMSRTTFASHFRESAGVPPLAYLTDWRMRLAEQALRETATPMASIAQRLGYASESAFSNAFKRVTGRSPKTCRRSDQPAPSSPLDHSAAEAGLGWT</sequence>
<dbReference type="EMBL" id="FQUP01000002">
    <property type="protein sequence ID" value="SHF67805.1"/>
    <property type="molecule type" value="Genomic_DNA"/>
</dbReference>
<dbReference type="InterPro" id="IPR018062">
    <property type="entry name" value="HTH_AraC-typ_CS"/>
</dbReference>
<evidence type="ECO:0000256" key="2">
    <source>
        <dbReference type="ARBA" id="ARBA00023125"/>
    </source>
</evidence>